<dbReference type="EMBL" id="SSTI01000005">
    <property type="protein sequence ID" value="THG40140.1"/>
    <property type="molecule type" value="Genomic_DNA"/>
</dbReference>
<dbReference type="Gene3D" id="3.90.1200.10">
    <property type="match status" value="1"/>
</dbReference>
<dbReference type="RefSeq" id="WP_136451371.1">
    <property type="nucleotide sequence ID" value="NZ_SSTI01000005.1"/>
</dbReference>
<comment type="caution">
    <text evidence="2">The sequence shown here is derived from an EMBL/GenBank/DDBJ whole genome shotgun (WGS) entry which is preliminary data.</text>
</comment>
<dbReference type="PANTHER" id="PTHR23020:SF41">
    <property type="entry name" value="AMINOGLYCOSIDE PHOSPHOTRANSFERASE DOMAIN-CONTAINING PROTEIN"/>
    <property type="match status" value="1"/>
</dbReference>
<dbReference type="InterPro" id="IPR011009">
    <property type="entry name" value="Kinase-like_dom_sf"/>
</dbReference>
<dbReference type="InterPro" id="IPR052961">
    <property type="entry name" value="Oxido-Kinase-like_Enzymes"/>
</dbReference>
<proteinExistence type="predicted"/>
<feature type="domain" description="CHK kinase-like" evidence="1">
    <location>
        <begin position="119"/>
        <end position="295"/>
    </location>
</feature>
<protein>
    <submittedName>
        <fullName evidence="2">DUF1679 domain-containing protein</fullName>
    </submittedName>
</protein>
<accession>A0ABY2QHG2</accession>
<evidence type="ECO:0000259" key="1">
    <source>
        <dbReference type="SMART" id="SM00587"/>
    </source>
</evidence>
<dbReference type="PANTHER" id="PTHR23020">
    <property type="entry name" value="UNCHARACTERIZED NUCLEAR HORMONE RECEPTOR-RELATED"/>
    <property type="match status" value="1"/>
</dbReference>
<dbReference type="SUPFAM" id="SSF56112">
    <property type="entry name" value="Protein kinase-like (PK-like)"/>
    <property type="match status" value="1"/>
</dbReference>
<organism evidence="2 3">
    <name type="scientific">Sphingomonas olei</name>
    <dbReference type="NCBI Taxonomy" id="1886787"/>
    <lineage>
        <taxon>Bacteria</taxon>
        <taxon>Pseudomonadati</taxon>
        <taxon>Pseudomonadota</taxon>
        <taxon>Alphaproteobacteria</taxon>
        <taxon>Sphingomonadales</taxon>
        <taxon>Sphingomonadaceae</taxon>
        <taxon>Sphingomonas</taxon>
    </lineage>
</organism>
<dbReference type="Pfam" id="PF02958">
    <property type="entry name" value="EcKL"/>
    <property type="match status" value="1"/>
</dbReference>
<evidence type="ECO:0000313" key="3">
    <source>
        <dbReference type="Proteomes" id="UP000308038"/>
    </source>
</evidence>
<reference evidence="2 3" key="1">
    <citation type="submission" date="2019-04" db="EMBL/GenBank/DDBJ databases">
        <title>Microbes associate with the intestines of laboratory mice.</title>
        <authorList>
            <person name="Navarre W."/>
            <person name="Wong E."/>
            <person name="Huang K.C."/>
            <person name="Tropini C."/>
            <person name="Ng K."/>
            <person name="Yu B."/>
        </authorList>
    </citation>
    <scope>NUCLEOTIDE SEQUENCE [LARGE SCALE GENOMIC DNA]</scope>
    <source>
        <strain evidence="2 3">NM83_B4-11</strain>
    </source>
</reference>
<keyword evidence="3" id="KW-1185">Reference proteome</keyword>
<evidence type="ECO:0000313" key="2">
    <source>
        <dbReference type="EMBL" id="THG40140.1"/>
    </source>
</evidence>
<dbReference type="InterPro" id="IPR004119">
    <property type="entry name" value="EcKL"/>
</dbReference>
<name>A0ABY2QHG2_9SPHN</name>
<sequence length="355" mass="38755">MSADLEAGAVDAAWLTKRLRGAGVLREASVVDVTATPVGVGMLGDSIRFEMRYDRDEGAPGSFVGKFASADPTSRQTGAGFGLYEREVGFYRHIADSVAIRSPGCITAEHDPADGTFALLLEDLTPSRPGNQLTGCDIADAERAMEQAAALHGPRWNDATLRDHAFLNVSGARDFVISVFPDCLAEFHRRYDGILEPEYMAVCDRYGALIASAKAPEPGNFTLTHGDFRLDNMLFDARDGEVPLAVLDWQSPAIGLGAVDVAYFMGLAISIEDRRRHERHLLEYYLDHLRSYGVQDYDYEDLYRDYRLTLLSGVSTAVFASASTKRTERGDAMFLAMARGGCAQAIDCDALALMA</sequence>
<dbReference type="SMART" id="SM00587">
    <property type="entry name" value="CHK"/>
    <property type="match status" value="1"/>
</dbReference>
<dbReference type="Proteomes" id="UP000308038">
    <property type="component" value="Unassembled WGS sequence"/>
</dbReference>
<gene>
    <name evidence="2" type="ORF">E5988_08115</name>
</gene>
<dbReference type="InterPro" id="IPR015897">
    <property type="entry name" value="CHK_kinase-like"/>
</dbReference>